<organism evidence="1 2">
    <name type="scientific">Seonamhaeicola sediminis</name>
    <dbReference type="NCBI Taxonomy" id="2528206"/>
    <lineage>
        <taxon>Bacteria</taxon>
        <taxon>Pseudomonadati</taxon>
        <taxon>Bacteroidota</taxon>
        <taxon>Flavobacteriia</taxon>
        <taxon>Flavobacteriales</taxon>
        <taxon>Flavobacteriaceae</taxon>
    </lineage>
</organism>
<proteinExistence type="predicted"/>
<reference evidence="1 2" key="1">
    <citation type="submission" date="2019-07" db="EMBL/GenBank/DDBJ databases">
        <title>Seonamhaeicola sp. W255 draft genome.</title>
        <authorList>
            <person name="Zhang X.-Y."/>
            <person name="Zhang R."/>
            <person name="Zhong Y.-L."/>
            <person name="Du Z.-J."/>
        </authorList>
    </citation>
    <scope>NUCLEOTIDE SEQUENCE [LARGE SCALE GENOMIC DNA]</scope>
    <source>
        <strain evidence="1 2">W255</strain>
    </source>
</reference>
<dbReference type="OrthoDB" id="1523860at2"/>
<sequence>MIIPIFHSAKSASPDFAPKSTEEAIELEPQYSCPMNCEPVKKYSRNGVCDVCEMPLRVVQTRDVFDAVLTEENTFEDYKEKPSGSSQK</sequence>
<name>A0A562YD96_9FLAO</name>
<dbReference type="EMBL" id="SMZJ02000004">
    <property type="protein sequence ID" value="TWO32560.1"/>
    <property type="molecule type" value="Genomic_DNA"/>
</dbReference>
<protein>
    <submittedName>
        <fullName evidence="1">Uncharacterized protein</fullName>
    </submittedName>
</protein>
<comment type="caution">
    <text evidence="1">The sequence shown here is derived from an EMBL/GenBank/DDBJ whole genome shotgun (WGS) entry which is preliminary data.</text>
</comment>
<keyword evidence="2" id="KW-1185">Reference proteome</keyword>
<dbReference type="Proteomes" id="UP000295814">
    <property type="component" value="Unassembled WGS sequence"/>
</dbReference>
<accession>A0A562YD96</accession>
<evidence type="ECO:0000313" key="1">
    <source>
        <dbReference type="EMBL" id="TWO32560.1"/>
    </source>
</evidence>
<dbReference type="AlphaFoldDB" id="A0A562YD96"/>
<dbReference type="RefSeq" id="WP_133355283.1">
    <property type="nucleotide sequence ID" value="NZ_SMZJ02000004.1"/>
</dbReference>
<evidence type="ECO:0000313" key="2">
    <source>
        <dbReference type="Proteomes" id="UP000295814"/>
    </source>
</evidence>
<gene>
    <name evidence="1" type="ORF">E1J38_006710</name>
</gene>